<dbReference type="Proteomes" id="UP000012073">
    <property type="component" value="Unassembled WGS sequence"/>
</dbReference>
<dbReference type="AlphaFoldDB" id="R7QH07"/>
<gene>
    <name evidence="1" type="ORF">CHC_T00005299001</name>
</gene>
<keyword evidence="2" id="KW-1185">Reference proteome</keyword>
<dbReference type="GeneID" id="17324549"/>
<accession>R7QH07</accession>
<dbReference type="KEGG" id="ccp:CHC_T00005299001"/>
<dbReference type="Gramene" id="CDF37013">
    <property type="protein sequence ID" value="CDF37013"/>
    <property type="gene ID" value="CHC_T00005299001"/>
</dbReference>
<sequence length="204" mass="21074">MVFLAHAHVKAIPGVCCIPNLGIYAQQGSVSRRLLPQGPLSSTGSSIAVAVVKTGTAVDAKGRPCVGGSPRGCAGLAAPADARGGRSEPGGLSEDRPLTIVVEDEEGGADRVGDGAVEARVAGAQEIALVVLWAHVAPRLRPSPETGAWRGAASRAPTARTAGATSLTWWIGGRRVEIGALICGMDGDWASLQYTWRHIWRGPE</sequence>
<protein>
    <submittedName>
        <fullName evidence="1">Uncharacterized protein</fullName>
    </submittedName>
</protein>
<dbReference type="EMBL" id="HG001809">
    <property type="protein sequence ID" value="CDF37013.1"/>
    <property type="molecule type" value="Genomic_DNA"/>
</dbReference>
<reference evidence="2" key="1">
    <citation type="journal article" date="2013" name="Proc. Natl. Acad. Sci. U.S.A.">
        <title>Genome structure and metabolic features in the red seaweed Chondrus crispus shed light on evolution of the Archaeplastida.</title>
        <authorList>
            <person name="Collen J."/>
            <person name="Porcel B."/>
            <person name="Carre W."/>
            <person name="Ball S.G."/>
            <person name="Chaparro C."/>
            <person name="Tonon T."/>
            <person name="Barbeyron T."/>
            <person name="Michel G."/>
            <person name="Noel B."/>
            <person name="Valentin K."/>
            <person name="Elias M."/>
            <person name="Artiguenave F."/>
            <person name="Arun A."/>
            <person name="Aury J.M."/>
            <person name="Barbosa-Neto J.F."/>
            <person name="Bothwell J.H."/>
            <person name="Bouget F.Y."/>
            <person name="Brillet L."/>
            <person name="Cabello-Hurtado F."/>
            <person name="Capella-Gutierrez S."/>
            <person name="Charrier B."/>
            <person name="Cladiere L."/>
            <person name="Cock J.M."/>
            <person name="Coelho S.M."/>
            <person name="Colleoni C."/>
            <person name="Czjzek M."/>
            <person name="Da Silva C."/>
            <person name="Delage L."/>
            <person name="Denoeud F."/>
            <person name="Deschamps P."/>
            <person name="Dittami S.M."/>
            <person name="Gabaldon T."/>
            <person name="Gachon C.M."/>
            <person name="Groisillier A."/>
            <person name="Herve C."/>
            <person name="Jabbari K."/>
            <person name="Katinka M."/>
            <person name="Kloareg B."/>
            <person name="Kowalczyk N."/>
            <person name="Labadie K."/>
            <person name="Leblanc C."/>
            <person name="Lopez P.J."/>
            <person name="McLachlan D.H."/>
            <person name="Meslet-Cladiere L."/>
            <person name="Moustafa A."/>
            <person name="Nehr Z."/>
            <person name="Nyvall Collen P."/>
            <person name="Panaud O."/>
            <person name="Partensky F."/>
            <person name="Poulain J."/>
            <person name="Rensing S.A."/>
            <person name="Rousvoal S."/>
            <person name="Samson G."/>
            <person name="Symeonidi A."/>
            <person name="Weissenbach J."/>
            <person name="Zambounis A."/>
            <person name="Wincker P."/>
            <person name="Boyen C."/>
        </authorList>
    </citation>
    <scope>NUCLEOTIDE SEQUENCE [LARGE SCALE GENOMIC DNA]</scope>
    <source>
        <strain evidence="2">cv. Stackhouse</strain>
    </source>
</reference>
<evidence type="ECO:0000313" key="1">
    <source>
        <dbReference type="EMBL" id="CDF37013.1"/>
    </source>
</evidence>
<dbReference type="RefSeq" id="XP_005716832.1">
    <property type="nucleotide sequence ID" value="XM_005716775.1"/>
</dbReference>
<name>R7QH07_CHOCR</name>
<proteinExistence type="predicted"/>
<evidence type="ECO:0000313" key="2">
    <source>
        <dbReference type="Proteomes" id="UP000012073"/>
    </source>
</evidence>
<organism evidence="1 2">
    <name type="scientific">Chondrus crispus</name>
    <name type="common">Carrageen Irish moss</name>
    <name type="synonym">Polymorpha crispa</name>
    <dbReference type="NCBI Taxonomy" id="2769"/>
    <lineage>
        <taxon>Eukaryota</taxon>
        <taxon>Rhodophyta</taxon>
        <taxon>Florideophyceae</taxon>
        <taxon>Rhodymeniophycidae</taxon>
        <taxon>Gigartinales</taxon>
        <taxon>Gigartinaceae</taxon>
        <taxon>Chondrus</taxon>
    </lineage>
</organism>